<evidence type="ECO:0000313" key="1">
    <source>
        <dbReference type="EMBL" id="KPN62989.1"/>
    </source>
</evidence>
<accession>A0A0P7KHM4</accession>
<dbReference type="AlphaFoldDB" id="A0A0P7KHM4"/>
<evidence type="ECO:0000313" key="2">
    <source>
        <dbReference type="Proteomes" id="UP000050471"/>
    </source>
</evidence>
<protein>
    <submittedName>
        <fullName evidence="1">Uncharacterized protein</fullName>
    </submittedName>
</protein>
<organism evidence="1 2">
    <name type="scientific">Aliiroseovarius crassostreae</name>
    <dbReference type="NCBI Taxonomy" id="154981"/>
    <lineage>
        <taxon>Bacteria</taxon>
        <taxon>Pseudomonadati</taxon>
        <taxon>Pseudomonadota</taxon>
        <taxon>Alphaproteobacteria</taxon>
        <taxon>Rhodobacterales</taxon>
        <taxon>Paracoccaceae</taxon>
        <taxon>Aliiroseovarius</taxon>
    </lineage>
</organism>
<dbReference type="RefSeq" id="WP_055190945.1">
    <property type="nucleotide sequence ID" value="NZ_FPBS01000057.1"/>
</dbReference>
<keyword evidence="2" id="KW-1185">Reference proteome</keyword>
<comment type="caution">
    <text evidence="1">The sequence shown here is derived from an EMBL/GenBank/DDBJ whole genome shotgun (WGS) entry which is preliminary data.</text>
</comment>
<dbReference type="EMBL" id="LKBA01000008">
    <property type="protein sequence ID" value="KPN62989.1"/>
    <property type="molecule type" value="Genomic_DNA"/>
</dbReference>
<reference evidence="1 2" key="1">
    <citation type="submission" date="2015-09" db="EMBL/GenBank/DDBJ databases">
        <title>Draft genome sequence of Aliiroseovarius crassostreae CV919-312TSm, the causative agent of Roseovarius Oyster Disease (formerly Juvenile Oyster Disease).</title>
        <authorList>
            <person name="Kessner L."/>
            <person name="Spinard E."/>
            <person name="Nelson D."/>
        </authorList>
    </citation>
    <scope>NUCLEOTIDE SEQUENCE [LARGE SCALE GENOMIC DNA]</scope>
    <source>
        <strain evidence="1 2">CV919-312</strain>
    </source>
</reference>
<gene>
    <name evidence="1" type="ORF">AKJ29_02240</name>
</gene>
<dbReference type="Proteomes" id="UP000050471">
    <property type="component" value="Unassembled WGS sequence"/>
</dbReference>
<name>A0A0P7KHM4_9RHOB</name>
<sequence>MNIKDIKEGDRITFRSPTRDGNRKLTRVVNGFWPNGLPTVRAHGWGNFVVRAHEIQEVIPMEDTSA</sequence>
<dbReference type="STRING" id="154981.AKJ29_02240"/>
<proteinExistence type="predicted"/>
<dbReference type="OrthoDB" id="9986781at2"/>